<dbReference type="AlphaFoldDB" id="W1X4U9"/>
<sequence length="24" mass="2770">MQVGILEKVNTNDSTWYYVALPLD</sequence>
<comment type="caution">
    <text evidence="1">The sequence shown here is derived from an EMBL/GenBank/DDBJ whole genome shotgun (WGS) entry which is preliminary data.</text>
</comment>
<reference evidence="1" key="1">
    <citation type="submission" date="2013-12" db="EMBL/GenBank/DDBJ databases">
        <title>A Varibaculum cambriense genome reconstructed from a premature infant gut community with otherwise low bacterial novelty that shifts toward anaerobic metabolism during the third week of life.</title>
        <authorList>
            <person name="Brown C.T."/>
            <person name="Sharon I."/>
            <person name="Thomas B.C."/>
            <person name="Castelle C.J."/>
            <person name="Morowitz M.J."/>
            <person name="Banfield J.F."/>
        </authorList>
    </citation>
    <scope>NUCLEOTIDE SEQUENCE</scope>
</reference>
<feature type="non-terminal residue" evidence="1">
    <location>
        <position position="24"/>
    </location>
</feature>
<evidence type="ECO:0000313" key="1">
    <source>
        <dbReference type="EMBL" id="ETJ25303.1"/>
    </source>
</evidence>
<gene>
    <name evidence="1" type="ORF">Q604_UNBC17863G0001</name>
</gene>
<dbReference type="EMBL" id="AZMM01017863">
    <property type="protein sequence ID" value="ETJ25303.1"/>
    <property type="molecule type" value="Genomic_DNA"/>
</dbReference>
<organism evidence="1">
    <name type="scientific">human gut metagenome</name>
    <dbReference type="NCBI Taxonomy" id="408170"/>
    <lineage>
        <taxon>unclassified sequences</taxon>
        <taxon>metagenomes</taxon>
        <taxon>organismal metagenomes</taxon>
    </lineage>
</organism>
<protein>
    <submittedName>
        <fullName evidence="1">Uncharacterized protein</fullName>
    </submittedName>
</protein>
<proteinExistence type="predicted"/>
<name>W1X4U9_9ZZZZ</name>
<accession>W1X4U9</accession>